<dbReference type="AlphaFoldDB" id="A0A098M9B4"/>
<keyword evidence="1" id="KW-0472">Membrane</keyword>
<protein>
    <submittedName>
        <fullName evidence="2">Uncharacterized protein</fullName>
    </submittedName>
</protein>
<evidence type="ECO:0000313" key="2">
    <source>
        <dbReference type="EMBL" id="KGE18643.1"/>
    </source>
</evidence>
<evidence type="ECO:0000313" key="3">
    <source>
        <dbReference type="Proteomes" id="UP000029734"/>
    </source>
</evidence>
<gene>
    <name evidence="2" type="ORF">PWYN_04125</name>
</gene>
<keyword evidence="1" id="KW-1133">Transmembrane helix</keyword>
<feature type="transmembrane region" description="Helical" evidence="1">
    <location>
        <begin position="12"/>
        <end position="36"/>
    </location>
</feature>
<name>A0A098M9B4_9BACL</name>
<sequence>MFEQIEQGDNQGGTAIIIVPELFQGRFFVFFFKILWRKIVIRRKCRINYETGAVYYESK</sequence>
<dbReference type="STRING" id="268407.PWYN_04125"/>
<evidence type="ECO:0000256" key="1">
    <source>
        <dbReference type="SAM" id="Phobius"/>
    </source>
</evidence>
<organism evidence="2 3">
    <name type="scientific">Paenibacillus wynnii</name>
    <dbReference type="NCBI Taxonomy" id="268407"/>
    <lineage>
        <taxon>Bacteria</taxon>
        <taxon>Bacillati</taxon>
        <taxon>Bacillota</taxon>
        <taxon>Bacilli</taxon>
        <taxon>Bacillales</taxon>
        <taxon>Paenibacillaceae</taxon>
        <taxon>Paenibacillus</taxon>
    </lineage>
</organism>
<accession>A0A098M9B4</accession>
<comment type="caution">
    <text evidence="2">The sequence shown here is derived from an EMBL/GenBank/DDBJ whole genome shotgun (WGS) entry which is preliminary data.</text>
</comment>
<reference evidence="2 3" key="1">
    <citation type="submission" date="2014-08" db="EMBL/GenBank/DDBJ databases">
        <authorList>
            <person name="den Bakker H.C."/>
        </authorList>
    </citation>
    <scope>NUCLEOTIDE SEQUENCE [LARGE SCALE GENOMIC DNA]</scope>
    <source>
        <strain evidence="2 3">DSM 18334</strain>
    </source>
</reference>
<dbReference type="Proteomes" id="UP000029734">
    <property type="component" value="Unassembled WGS sequence"/>
</dbReference>
<keyword evidence="1" id="KW-0812">Transmembrane</keyword>
<reference evidence="2 3" key="2">
    <citation type="submission" date="2014-10" db="EMBL/GenBank/DDBJ databases">
        <title>Comparative genomics of the Paenibacillus odorifer group.</title>
        <authorList>
            <person name="Tsai Y.-C."/>
            <person name="Martin N."/>
            <person name="Korlach J."/>
            <person name="Wiedmann M."/>
        </authorList>
    </citation>
    <scope>NUCLEOTIDE SEQUENCE [LARGE SCALE GENOMIC DNA]</scope>
    <source>
        <strain evidence="2 3">DSM 18334</strain>
    </source>
</reference>
<proteinExistence type="predicted"/>
<keyword evidence="3" id="KW-1185">Reference proteome</keyword>
<dbReference type="EMBL" id="JQCR01000002">
    <property type="protein sequence ID" value="KGE18643.1"/>
    <property type="molecule type" value="Genomic_DNA"/>
</dbReference>